<keyword evidence="8 11" id="KW-0812">Transmembrane</keyword>
<feature type="transmembrane region" description="Helical" evidence="11">
    <location>
        <begin position="278"/>
        <end position="294"/>
    </location>
</feature>
<evidence type="ECO:0000256" key="8">
    <source>
        <dbReference type="ARBA" id="ARBA00022692"/>
    </source>
</evidence>
<dbReference type="PANTHER" id="PTHR43702">
    <property type="entry name" value="L-FUCOSE-PROTON SYMPORTER"/>
    <property type="match status" value="1"/>
</dbReference>
<dbReference type="OrthoDB" id="9795150at2"/>
<evidence type="ECO:0000256" key="1">
    <source>
        <dbReference type="ARBA" id="ARBA00003321"/>
    </source>
</evidence>
<keyword evidence="7" id="KW-0762">Sugar transport</keyword>
<dbReference type="InterPro" id="IPR005964">
    <property type="entry name" value="Glc/Gal_transptr_bac"/>
</dbReference>
<evidence type="ECO:0000256" key="4">
    <source>
        <dbReference type="ARBA" id="ARBA00022448"/>
    </source>
</evidence>
<evidence type="ECO:0000256" key="3">
    <source>
        <dbReference type="ARBA" id="ARBA00009120"/>
    </source>
</evidence>
<comment type="caution">
    <text evidence="13">The sequence shown here is derived from an EMBL/GenBank/DDBJ whole genome shotgun (WGS) entry which is preliminary data.</text>
</comment>
<organism evidence="13 14">
    <name type="scientific">Vibrio sinensis</name>
    <dbReference type="NCBI Taxonomy" id="2302434"/>
    <lineage>
        <taxon>Bacteria</taxon>
        <taxon>Pseudomonadati</taxon>
        <taxon>Pseudomonadota</taxon>
        <taxon>Gammaproteobacteria</taxon>
        <taxon>Vibrionales</taxon>
        <taxon>Vibrionaceae</taxon>
        <taxon>Vibrio</taxon>
    </lineage>
</organism>
<keyword evidence="4" id="KW-0813">Transport</keyword>
<dbReference type="GO" id="GO:0005886">
    <property type="term" value="C:plasma membrane"/>
    <property type="evidence" value="ECO:0007669"/>
    <property type="project" value="UniProtKB-SubCell"/>
</dbReference>
<dbReference type="AlphaFoldDB" id="A0A3A6R0L0"/>
<dbReference type="GO" id="GO:0005354">
    <property type="term" value="F:galactose transmembrane transporter activity"/>
    <property type="evidence" value="ECO:0007669"/>
    <property type="project" value="InterPro"/>
</dbReference>
<keyword evidence="6" id="KW-0997">Cell inner membrane</keyword>
<evidence type="ECO:0000256" key="10">
    <source>
        <dbReference type="ARBA" id="ARBA00023136"/>
    </source>
</evidence>
<evidence type="ECO:0000256" key="9">
    <source>
        <dbReference type="ARBA" id="ARBA00022989"/>
    </source>
</evidence>
<keyword evidence="10 11" id="KW-0472">Membrane</keyword>
<reference evidence="13 14" key="1">
    <citation type="submission" date="2018-08" db="EMBL/GenBank/DDBJ databases">
        <title>Vibrio isolated from the Eastern China Marginal Seas.</title>
        <authorList>
            <person name="Li Y."/>
        </authorList>
    </citation>
    <scope>NUCLEOTIDE SEQUENCE [LARGE SCALE GENOMIC DNA]</scope>
    <source>
        <strain evidence="13 14">BEI233</strain>
    </source>
</reference>
<evidence type="ECO:0000256" key="7">
    <source>
        <dbReference type="ARBA" id="ARBA00022597"/>
    </source>
</evidence>
<feature type="transmembrane region" description="Helical" evidence="11">
    <location>
        <begin position="30"/>
        <end position="56"/>
    </location>
</feature>
<feature type="transmembrane region" description="Helical" evidence="11">
    <location>
        <begin position="360"/>
        <end position="377"/>
    </location>
</feature>
<dbReference type="Gene3D" id="1.20.1250.20">
    <property type="entry name" value="MFS general substrate transporter like domains"/>
    <property type="match status" value="2"/>
</dbReference>
<dbReference type="InterPro" id="IPR020846">
    <property type="entry name" value="MFS_dom"/>
</dbReference>
<feature type="transmembrane region" description="Helical" evidence="11">
    <location>
        <begin position="301"/>
        <end position="320"/>
    </location>
</feature>
<proteinExistence type="inferred from homology"/>
<feature type="transmembrane region" description="Helical" evidence="11">
    <location>
        <begin position="96"/>
        <end position="116"/>
    </location>
</feature>
<accession>A0A3A6R0L0</accession>
<feature type="transmembrane region" description="Helical" evidence="11">
    <location>
        <begin position="236"/>
        <end position="258"/>
    </location>
</feature>
<dbReference type="EMBL" id="QVMU01000016">
    <property type="protein sequence ID" value="RJX69402.1"/>
    <property type="molecule type" value="Genomic_DNA"/>
</dbReference>
<evidence type="ECO:0000313" key="13">
    <source>
        <dbReference type="EMBL" id="RJX69402.1"/>
    </source>
</evidence>
<comment type="similarity">
    <text evidence="3">Belongs to the major facilitator superfamily. FHS transporter (TC 2.A.1.7) family.</text>
</comment>
<evidence type="ECO:0000256" key="6">
    <source>
        <dbReference type="ARBA" id="ARBA00022519"/>
    </source>
</evidence>
<dbReference type="InterPro" id="IPR050375">
    <property type="entry name" value="MFS_TsgA-like"/>
</dbReference>
<dbReference type="SUPFAM" id="SSF103473">
    <property type="entry name" value="MFS general substrate transporter"/>
    <property type="match status" value="1"/>
</dbReference>
<comment type="subcellular location">
    <subcellularLocation>
        <location evidence="2">Cell inner membrane</location>
        <topology evidence="2">Multi-pass membrane protein</topology>
    </subcellularLocation>
</comment>
<dbReference type="Proteomes" id="UP000273252">
    <property type="component" value="Unassembled WGS sequence"/>
</dbReference>
<evidence type="ECO:0000259" key="12">
    <source>
        <dbReference type="PROSITE" id="PS50850"/>
    </source>
</evidence>
<feature type="transmembrane region" description="Helical" evidence="11">
    <location>
        <begin position="190"/>
        <end position="210"/>
    </location>
</feature>
<gene>
    <name evidence="13" type="primary">gluP</name>
    <name evidence="13" type="ORF">DZ860_15565</name>
</gene>
<dbReference type="PROSITE" id="PS50850">
    <property type="entry name" value="MFS"/>
    <property type="match status" value="1"/>
</dbReference>
<keyword evidence="5" id="KW-1003">Cell membrane</keyword>
<evidence type="ECO:0000256" key="2">
    <source>
        <dbReference type="ARBA" id="ARBA00004429"/>
    </source>
</evidence>
<dbReference type="InterPro" id="IPR036259">
    <property type="entry name" value="MFS_trans_sf"/>
</dbReference>
<protein>
    <submittedName>
        <fullName evidence="13">Glucose/galactose MFS transporter</fullName>
    </submittedName>
</protein>
<dbReference type="NCBIfam" id="TIGR01272">
    <property type="entry name" value="gluP"/>
    <property type="match status" value="1"/>
</dbReference>
<name>A0A3A6R0L0_9VIBR</name>
<dbReference type="GO" id="GO:0055056">
    <property type="term" value="F:D-glucose transmembrane transporter activity"/>
    <property type="evidence" value="ECO:0007669"/>
    <property type="project" value="InterPro"/>
</dbReference>
<evidence type="ECO:0000313" key="14">
    <source>
        <dbReference type="Proteomes" id="UP000273252"/>
    </source>
</evidence>
<feature type="transmembrane region" description="Helical" evidence="11">
    <location>
        <begin position="389"/>
        <end position="407"/>
    </location>
</feature>
<feature type="transmembrane region" description="Helical" evidence="11">
    <location>
        <begin position="326"/>
        <end position="348"/>
    </location>
</feature>
<dbReference type="InterPro" id="IPR011701">
    <property type="entry name" value="MFS"/>
</dbReference>
<evidence type="ECO:0000256" key="11">
    <source>
        <dbReference type="SAM" id="Phobius"/>
    </source>
</evidence>
<feature type="transmembrane region" description="Helical" evidence="11">
    <location>
        <begin position="68"/>
        <end position="89"/>
    </location>
</feature>
<feature type="transmembrane region" description="Helical" evidence="11">
    <location>
        <begin position="6"/>
        <end position="23"/>
    </location>
</feature>
<keyword evidence="9 11" id="KW-1133">Transmembrane helix</keyword>
<feature type="domain" description="Major facilitator superfamily (MFS) profile" evidence="12">
    <location>
        <begin position="31"/>
        <end position="411"/>
    </location>
</feature>
<evidence type="ECO:0000256" key="5">
    <source>
        <dbReference type="ARBA" id="ARBA00022475"/>
    </source>
</evidence>
<dbReference type="GO" id="GO:1904659">
    <property type="term" value="P:D-glucose transmembrane transport"/>
    <property type="evidence" value="ECO:0007669"/>
    <property type="project" value="InterPro"/>
</dbReference>
<dbReference type="Pfam" id="PF07690">
    <property type="entry name" value="MFS_1"/>
    <property type="match status" value="1"/>
</dbReference>
<dbReference type="PANTHER" id="PTHR43702:SF3">
    <property type="entry name" value="PROTEIN TSGA"/>
    <property type="match status" value="1"/>
</dbReference>
<feature type="transmembrane region" description="Helical" evidence="11">
    <location>
        <begin position="122"/>
        <end position="147"/>
    </location>
</feature>
<keyword evidence="14" id="KW-1185">Reference proteome</keyword>
<comment type="function">
    <text evidence="1">Intake of glucose and galactose.</text>
</comment>
<feature type="transmembrane region" description="Helical" evidence="11">
    <location>
        <begin position="159"/>
        <end position="178"/>
    </location>
</feature>
<sequence>MRLICFFYFCPASVGHFCIEVILTKHKTIVALTLLCCAFFTWGFLTSINSILVPYAQVTFDLSITQSMWIQSVFYTSPLLVCLPTVTLIKSFGYRTALIISLSLISFGSMFAAFAFMVQMFIWLLLAIFVIACGVAMLQVIANPYIVSLGDASTAPQRLTFASTVNSLGTTVAPYMAAHLLFSEYENVDVLLYVCVSAAIALLALSIYVVKISEPSVKYAKDDITDKRGLFAHKHLVFGIIALFCYTGVETSIGSLLVSYLNTYADFTPASAAKMVTFYWGGAMLGRLLGSIIFSRINSRYVLVFNSIAAISIVSVVLLFPSRSAAYLLVSVGLLNSIMYPVIFSLAVRDLDSYTEKASGFLVMAGLGGATIPLLQTSLSSSVGLNNSFLIPIGCYLFILCYAMWLFKTKQSDLTLHQV</sequence>